<evidence type="ECO:0000256" key="3">
    <source>
        <dbReference type="ARBA" id="ARBA00022801"/>
    </source>
</evidence>
<evidence type="ECO:0000256" key="4">
    <source>
        <dbReference type="ARBA" id="ARBA00022808"/>
    </source>
</evidence>
<comment type="caution">
    <text evidence="9">The sequence shown here is derived from an EMBL/GenBank/DDBJ whole genome shotgun (WGS) entry which is preliminary data.</text>
</comment>
<dbReference type="InterPro" id="IPR005920">
    <property type="entry name" value="HutI"/>
</dbReference>
<dbReference type="RefSeq" id="WP_354694799.1">
    <property type="nucleotide sequence ID" value="NZ_JAZHOG010000004.1"/>
</dbReference>
<dbReference type="CDD" id="cd01296">
    <property type="entry name" value="Imidazolone-5PH"/>
    <property type="match status" value="1"/>
</dbReference>
<feature type="binding site" evidence="7">
    <location>
        <position position="319"/>
    </location>
    <ligand>
        <name>N-formimidoyl-L-glutamate</name>
        <dbReference type="ChEBI" id="CHEBI:58928"/>
    </ligand>
</feature>
<feature type="binding site" evidence="7">
    <location>
        <position position="241"/>
    </location>
    <ligand>
        <name>Zn(2+)</name>
        <dbReference type="ChEBI" id="CHEBI:29105"/>
    </ligand>
</feature>
<feature type="binding site" evidence="7">
    <location>
        <position position="315"/>
    </location>
    <ligand>
        <name>Zn(2+)</name>
        <dbReference type="ChEBI" id="CHEBI:29105"/>
    </ligand>
</feature>
<gene>
    <name evidence="7 9" type="primary">hutI</name>
    <name evidence="9" type="ORF">V3330_07565</name>
</gene>
<evidence type="ECO:0000256" key="7">
    <source>
        <dbReference type="HAMAP-Rule" id="MF_00372"/>
    </source>
</evidence>
<keyword evidence="10" id="KW-1185">Reference proteome</keyword>
<dbReference type="Gene3D" id="3.20.20.140">
    <property type="entry name" value="Metal-dependent hydrolases"/>
    <property type="match status" value="1"/>
</dbReference>
<evidence type="ECO:0000256" key="6">
    <source>
        <dbReference type="ARBA" id="ARBA00023004"/>
    </source>
</evidence>
<evidence type="ECO:0000256" key="2">
    <source>
        <dbReference type="ARBA" id="ARBA00022723"/>
    </source>
</evidence>
<evidence type="ECO:0000313" key="10">
    <source>
        <dbReference type="Proteomes" id="UP001359886"/>
    </source>
</evidence>
<feature type="binding site" evidence="7">
    <location>
        <position position="143"/>
    </location>
    <ligand>
        <name>4-imidazolone-5-propanoate</name>
        <dbReference type="ChEBI" id="CHEBI:77893"/>
    </ligand>
</feature>
<dbReference type="GO" id="GO:0019556">
    <property type="term" value="P:L-histidine catabolic process to glutamate and formamide"/>
    <property type="evidence" value="ECO:0007669"/>
    <property type="project" value="UniProtKB-UniRule"/>
</dbReference>
<feature type="binding site" evidence="7">
    <location>
        <position position="143"/>
    </location>
    <ligand>
        <name>N-formimidoyl-L-glutamate</name>
        <dbReference type="ChEBI" id="CHEBI:58928"/>
    </ligand>
</feature>
<dbReference type="InterPro" id="IPR032466">
    <property type="entry name" value="Metal_Hydrolase"/>
</dbReference>
<dbReference type="PANTHER" id="PTHR42752:SF1">
    <property type="entry name" value="IMIDAZOLONEPROPIONASE-RELATED"/>
    <property type="match status" value="1"/>
</dbReference>
<reference evidence="9 10" key="1">
    <citation type="submission" date="2024-02" db="EMBL/GenBank/DDBJ databases">
        <title>A novel Wenzhouxiangellaceae bacterium, isolated from coastal sediments.</title>
        <authorList>
            <person name="Du Z.-J."/>
            <person name="Ye Y.-Q."/>
            <person name="Zhang X.-Y."/>
        </authorList>
    </citation>
    <scope>NUCLEOTIDE SEQUENCE [LARGE SCALE GENOMIC DNA]</scope>
    <source>
        <strain evidence="9 10">CH-27</strain>
    </source>
</reference>
<dbReference type="GO" id="GO:0008270">
    <property type="term" value="F:zinc ion binding"/>
    <property type="evidence" value="ECO:0007669"/>
    <property type="project" value="UniProtKB-UniRule"/>
</dbReference>
<feature type="binding site" evidence="7">
    <location>
        <position position="241"/>
    </location>
    <ligand>
        <name>Fe(3+)</name>
        <dbReference type="ChEBI" id="CHEBI:29034"/>
    </ligand>
</feature>
<feature type="binding site" evidence="7">
    <location>
        <position position="73"/>
    </location>
    <ligand>
        <name>Fe(3+)</name>
        <dbReference type="ChEBI" id="CHEBI:29034"/>
    </ligand>
</feature>
<evidence type="ECO:0000313" key="9">
    <source>
        <dbReference type="EMBL" id="MEJ8567479.1"/>
    </source>
</evidence>
<accession>A0AAW9R6A7</accession>
<name>A0AAW9R6A7_9GAMM</name>
<dbReference type="InterPro" id="IPR011059">
    <property type="entry name" value="Metal-dep_hydrolase_composite"/>
</dbReference>
<feature type="binding site" evidence="7">
    <location>
        <position position="176"/>
    </location>
    <ligand>
        <name>4-imidazolone-5-propanoate</name>
        <dbReference type="ChEBI" id="CHEBI:77893"/>
    </ligand>
</feature>
<dbReference type="SUPFAM" id="SSF51556">
    <property type="entry name" value="Metallo-dependent hydrolases"/>
    <property type="match status" value="1"/>
</dbReference>
<dbReference type="FunFam" id="3.20.20.140:FF:000007">
    <property type="entry name" value="Imidazolonepropionase"/>
    <property type="match status" value="1"/>
</dbReference>
<dbReference type="GO" id="GO:0050480">
    <property type="term" value="F:imidazolonepropionase activity"/>
    <property type="evidence" value="ECO:0007669"/>
    <property type="project" value="UniProtKB-UniRule"/>
</dbReference>
<feature type="binding site" evidence="7">
    <location>
        <position position="320"/>
    </location>
    <ligand>
        <name>4-imidazolone-5-propanoate</name>
        <dbReference type="ChEBI" id="CHEBI:77893"/>
    </ligand>
</feature>
<comment type="subcellular location">
    <subcellularLocation>
        <location evidence="7">Cytoplasm</location>
    </subcellularLocation>
</comment>
<keyword evidence="4 7" id="KW-0369">Histidine metabolism</keyword>
<comment type="pathway">
    <text evidence="7">Amino-acid degradation; L-histidine degradation into L-glutamate; N-formimidoyl-L-glutamate from L-histidine: step 3/3.</text>
</comment>
<evidence type="ECO:0000256" key="5">
    <source>
        <dbReference type="ARBA" id="ARBA00022833"/>
    </source>
</evidence>
<protein>
    <recommendedName>
        <fullName evidence="1 7">Imidazolonepropionase</fullName>
        <ecNumber evidence="1 7">3.5.2.7</ecNumber>
    </recommendedName>
    <alternativeName>
        <fullName evidence="7">Imidazolone-5-propionate hydrolase</fullName>
    </alternativeName>
</protein>
<dbReference type="HAMAP" id="MF_00372">
    <property type="entry name" value="HutI"/>
    <property type="match status" value="1"/>
</dbReference>
<feature type="binding site" evidence="7">
    <location>
        <position position="244"/>
    </location>
    <ligand>
        <name>4-imidazolone-5-propanoate</name>
        <dbReference type="ChEBI" id="CHEBI:77893"/>
    </ligand>
</feature>
<feature type="binding site" evidence="7">
    <location>
        <position position="73"/>
    </location>
    <ligand>
        <name>Zn(2+)</name>
        <dbReference type="ChEBI" id="CHEBI:29105"/>
    </ligand>
</feature>
<dbReference type="PANTHER" id="PTHR42752">
    <property type="entry name" value="IMIDAZOLONEPROPIONASE"/>
    <property type="match status" value="1"/>
</dbReference>
<keyword evidence="6 7" id="KW-0408">Iron</keyword>
<sequence length="415" mass="44467">MPILKNISQLATCPANNPQGDAGLLEDSVLVWRGDHIEWVGRAADLPTRFHGEAVTDCGGRLVVPGLVDCHTHLCFGGWRGDEFAQRLAGASYQDIAAAGGGIMRTVTATRAASSGDLERTAMGHLAHMLRLGVTTVECKSGYGLNYDTELKQLHVYRTLAERQPVSLVATYLGGHVLPREFRQDREGYLRLVCESVLPTVTRNGLAEFCDVFIEEGAFTANEARVILSRAQELGLGLKVHADQLSDGGGARLAAEMGAVSAEHLEYVGPDGVRALAEAGVVAVSLPLASLYLKERYIPARSLIEAGVRVAVATDFNPGSAPSYHLPLAMTLACLNQNMTPAEALMGATAYAARAIGRGERIGSLQAGYLADIAIIDAPDVNHWLYHFRDNACTGVIKSGKWVHTRTPVRNLSSD</sequence>
<dbReference type="AlphaFoldDB" id="A0AAW9R6A7"/>
<dbReference type="GO" id="GO:0005506">
    <property type="term" value="F:iron ion binding"/>
    <property type="evidence" value="ECO:0007669"/>
    <property type="project" value="UniProtKB-UniRule"/>
</dbReference>
<comment type="catalytic activity">
    <reaction evidence="7">
        <text>4-imidazolone-5-propanoate + H2O = N-formimidoyl-L-glutamate</text>
        <dbReference type="Rhea" id="RHEA:23660"/>
        <dbReference type="ChEBI" id="CHEBI:15377"/>
        <dbReference type="ChEBI" id="CHEBI:58928"/>
        <dbReference type="ChEBI" id="CHEBI:77893"/>
        <dbReference type="EC" id="3.5.2.7"/>
    </reaction>
</comment>
<feature type="domain" description="Amidohydrolase-related" evidence="8">
    <location>
        <begin position="62"/>
        <end position="403"/>
    </location>
</feature>
<feature type="binding site" evidence="7">
    <location>
        <position position="315"/>
    </location>
    <ligand>
        <name>Fe(3+)</name>
        <dbReference type="ChEBI" id="CHEBI:29034"/>
    </ligand>
</feature>
<feature type="binding site" evidence="7">
    <location>
        <position position="317"/>
    </location>
    <ligand>
        <name>N-formimidoyl-L-glutamate</name>
        <dbReference type="ChEBI" id="CHEBI:58928"/>
    </ligand>
</feature>
<dbReference type="EMBL" id="JAZHOG010000004">
    <property type="protein sequence ID" value="MEJ8567479.1"/>
    <property type="molecule type" value="Genomic_DNA"/>
</dbReference>
<dbReference type="Proteomes" id="UP001359886">
    <property type="component" value="Unassembled WGS sequence"/>
</dbReference>
<feature type="binding site" evidence="7">
    <location>
        <position position="80"/>
    </location>
    <ligand>
        <name>4-imidazolone-5-propanoate</name>
        <dbReference type="ChEBI" id="CHEBI:77893"/>
    </ligand>
</feature>
<dbReference type="Pfam" id="PF01979">
    <property type="entry name" value="Amidohydro_1"/>
    <property type="match status" value="1"/>
</dbReference>
<comment type="cofactor">
    <cofactor evidence="7">
        <name>Zn(2+)</name>
        <dbReference type="ChEBI" id="CHEBI:29105"/>
    </cofactor>
    <cofactor evidence="7">
        <name>Fe(3+)</name>
        <dbReference type="ChEBI" id="CHEBI:29034"/>
    </cofactor>
    <text evidence="7">Binds 1 zinc or iron ion per subunit.</text>
</comment>
<dbReference type="InterPro" id="IPR006680">
    <property type="entry name" value="Amidohydro-rel"/>
</dbReference>
<keyword evidence="7" id="KW-0963">Cytoplasm</keyword>
<evidence type="ECO:0000259" key="8">
    <source>
        <dbReference type="Pfam" id="PF01979"/>
    </source>
</evidence>
<dbReference type="GO" id="GO:0005737">
    <property type="term" value="C:cytoplasm"/>
    <property type="evidence" value="ECO:0007669"/>
    <property type="project" value="UniProtKB-SubCell"/>
</dbReference>
<dbReference type="SUPFAM" id="SSF51338">
    <property type="entry name" value="Composite domain of metallo-dependent hydrolases"/>
    <property type="match status" value="2"/>
</dbReference>
<evidence type="ECO:0000256" key="1">
    <source>
        <dbReference type="ARBA" id="ARBA00012864"/>
    </source>
</evidence>
<dbReference type="NCBIfam" id="TIGR01224">
    <property type="entry name" value="hutI"/>
    <property type="match status" value="1"/>
</dbReference>
<feature type="binding site" evidence="7">
    <location>
        <position position="71"/>
    </location>
    <ligand>
        <name>Zn(2+)</name>
        <dbReference type="ChEBI" id="CHEBI:29105"/>
    </ligand>
</feature>
<dbReference type="Gene3D" id="2.30.40.10">
    <property type="entry name" value="Urease, subunit C, domain 1"/>
    <property type="match status" value="1"/>
</dbReference>
<keyword evidence="2 7" id="KW-0479">Metal-binding</keyword>
<proteinExistence type="inferred from homology"/>
<feature type="binding site" evidence="7">
    <location>
        <position position="71"/>
    </location>
    <ligand>
        <name>Fe(3+)</name>
        <dbReference type="ChEBI" id="CHEBI:29034"/>
    </ligand>
</feature>
<keyword evidence="3 7" id="KW-0378">Hydrolase</keyword>
<dbReference type="EC" id="3.5.2.7" evidence="1 7"/>
<keyword evidence="5 7" id="KW-0862">Zinc</keyword>
<organism evidence="9 10">
    <name type="scientific">Elongatibacter sediminis</name>
    <dbReference type="NCBI Taxonomy" id="3119006"/>
    <lineage>
        <taxon>Bacteria</taxon>
        <taxon>Pseudomonadati</taxon>
        <taxon>Pseudomonadota</taxon>
        <taxon>Gammaproteobacteria</taxon>
        <taxon>Chromatiales</taxon>
        <taxon>Wenzhouxiangellaceae</taxon>
        <taxon>Elongatibacter</taxon>
    </lineage>
</organism>
<comment type="function">
    <text evidence="7">Catalyzes the hydrolytic cleavage of the carbon-nitrogen bond in imidazolone-5-propanoate to yield N-formimidoyl-L-glutamate. It is the third step in the universal histidine degradation pathway.</text>
</comment>
<comment type="similarity">
    <text evidence="7">Belongs to the metallo-dependent hydrolases superfamily. HutI family.</text>
</comment>